<dbReference type="GO" id="GO:0005975">
    <property type="term" value="P:carbohydrate metabolic process"/>
    <property type="evidence" value="ECO:0007669"/>
    <property type="project" value="InterPro"/>
</dbReference>
<reference evidence="3 4" key="1">
    <citation type="submission" date="2019-03" db="EMBL/GenBank/DDBJ databases">
        <title>Genomic Encyclopedia of Type Strains, Phase III (KMG-III): the genomes of soil and plant-associated and newly described type strains.</title>
        <authorList>
            <person name="Whitman W."/>
        </authorList>
    </citation>
    <scope>NUCLEOTIDE SEQUENCE [LARGE SCALE GENOMIC DNA]</scope>
    <source>
        <strain evidence="3 4">VKM Ac-2573</strain>
    </source>
</reference>
<dbReference type="RefSeq" id="WP_255510825.1">
    <property type="nucleotide sequence ID" value="NZ_SODP01000002.1"/>
</dbReference>
<protein>
    <recommendedName>
        <fullName evidence="5">DUF1680 family protein</fullName>
    </recommendedName>
</protein>
<dbReference type="SUPFAM" id="SSF48208">
    <property type="entry name" value="Six-hairpin glycosidases"/>
    <property type="match status" value="1"/>
</dbReference>
<dbReference type="InterPro" id="IPR008928">
    <property type="entry name" value="6-hairpin_glycosidase_sf"/>
</dbReference>
<evidence type="ECO:0000259" key="1">
    <source>
        <dbReference type="Pfam" id="PF07944"/>
    </source>
</evidence>
<feature type="domain" description="Non-reducing end beta-L-arabinofuranosidase-like GH127 catalytic" evidence="1">
    <location>
        <begin position="14"/>
        <end position="395"/>
    </location>
</feature>
<keyword evidence="4" id="KW-1185">Reference proteome</keyword>
<dbReference type="Pfam" id="PF20736">
    <property type="entry name" value="Glyco_hydro127M"/>
    <property type="match status" value="1"/>
</dbReference>
<evidence type="ECO:0008006" key="5">
    <source>
        <dbReference type="Google" id="ProtNLM"/>
    </source>
</evidence>
<dbReference type="InterPro" id="IPR049046">
    <property type="entry name" value="Beta-AFase-like_GH127_middle"/>
</dbReference>
<accession>A0A4R8C2S7</accession>
<evidence type="ECO:0000313" key="3">
    <source>
        <dbReference type="EMBL" id="TDW69804.1"/>
    </source>
</evidence>
<evidence type="ECO:0000259" key="2">
    <source>
        <dbReference type="Pfam" id="PF20736"/>
    </source>
</evidence>
<evidence type="ECO:0000313" key="4">
    <source>
        <dbReference type="Proteomes" id="UP000295146"/>
    </source>
</evidence>
<organism evidence="3 4">
    <name type="scientific">Kribbella pratensis</name>
    <dbReference type="NCBI Taxonomy" id="2512112"/>
    <lineage>
        <taxon>Bacteria</taxon>
        <taxon>Bacillati</taxon>
        <taxon>Actinomycetota</taxon>
        <taxon>Actinomycetes</taxon>
        <taxon>Propionibacteriales</taxon>
        <taxon>Kribbellaceae</taxon>
        <taxon>Kribbella</taxon>
    </lineage>
</organism>
<feature type="domain" description="Non-reducing end beta-L-arabinofuranosidase-like GH127 middle" evidence="2">
    <location>
        <begin position="472"/>
        <end position="528"/>
    </location>
</feature>
<dbReference type="EMBL" id="SODP01000002">
    <property type="protein sequence ID" value="TDW69804.1"/>
    <property type="molecule type" value="Genomic_DNA"/>
</dbReference>
<dbReference type="Pfam" id="PF07944">
    <property type="entry name" value="Beta-AFase-like_GH127_cat"/>
    <property type="match status" value="1"/>
</dbReference>
<proteinExistence type="predicted"/>
<dbReference type="Proteomes" id="UP000295146">
    <property type="component" value="Unassembled WGS sequence"/>
</dbReference>
<dbReference type="InterPro" id="IPR012878">
    <property type="entry name" value="Beta-AFase-like_GH127_cat"/>
</dbReference>
<dbReference type="AlphaFoldDB" id="A0A4R8C2S7"/>
<dbReference type="PANTHER" id="PTHR31151">
    <property type="entry name" value="PROLINE-TRNA LIGASE (DUF1680)"/>
    <property type="match status" value="1"/>
</dbReference>
<sequence length="644" mass="71945">MLRTVRASGGRTTLKEGPTRDRWLLNARYLRGLSADNLLRPYRAEAGLWSYSGSWGTTVGADSPDGPQTWHWGWESPTCDLRGHILGHWLSAAARVGEEDREVAARAATVVDELAMCQRANGGQWAGSIPPAYFERLAAGRDAWAPQYVVHKTLMGLLDQYRIAGNEQALEIASAFAGWFHTWTGGLSREQLDDILDRETGGMLEVWADLLAFTGDQTAADLIERYDRRRFFEPLLAGADVLTNKHANTQIAEILGAARAWEVTGERRWRDVVEVFWDSAVQTRGTYCTGGSSCGEVWQPPGEQSARLHAVQEHCLVYNLMRLAAVLFRWTGDHRYGDYWERNLVNGIWAQQHPDTGMPAYFLPLATGSQKKWGRPTEDFWCCHGTLLQAQSSVGEAAVYVDDQGIAVCQYLESVTTWPDLFGGRVELAITADIEQGVSLGQRQSAYAAEGIQELSARPLPRRRPNHHVHVVDVRCERPTRFEIRLRVPLWATGSPTLEIDGKPLPVEVRGGWILLSQEWSSQRIRLTVPSGLSTVRLPDQPDLVAVLDGPVVLAGLTEQETALSGDPADPASFLTPDRERHHSWWQPGRYRTHGQTTGLRFIPLAEVRDERYTVYFPVRCATFTGEDISSSNARRAVRPSEDL</sequence>
<name>A0A4R8C2S7_9ACTN</name>
<comment type="caution">
    <text evidence="3">The sequence shown here is derived from an EMBL/GenBank/DDBJ whole genome shotgun (WGS) entry which is preliminary data.</text>
</comment>
<gene>
    <name evidence="3" type="ORF">EV653_3834</name>
</gene>
<dbReference type="PANTHER" id="PTHR31151:SF0">
    <property type="entry name" value="PROLINE-TRNA LIGASE (DUF1680)"/>
    <property type="match status" value="1"/>
</dbReference>